<dbReference type="AlphaFoldDB" id="A0A8K0G0W8"/>
<gene>
    <name evidence="1" type="ORF">ILUMI_24189</name>
</gene>
<dbReference type="Proteomes" id="UP000801492">
    <property type="component" value="Unassembled WGS sequence"/>
</dbReference>
<comment type="caution">
    <text evidence="1">The sequence shown here is derived from an EMBL/GenBank/DDBJ whole genome shotgun (WGS) entry which is preliminary data.</text>
</comment>
<accession>A0A8K0G0W8</accession>
<dbReference type="OrthoDB" id="4327074at2759"/>
<protein>
    <submittedName>
        <fullName evidence="1">Uncharacterized protein</fullName>
    </submittedName>
</protein>
<name>A0A8K0G0W8_IGNLU</name>
<sequence>GYRYFDLLKEMMVKLNLLNRADRISGPDESGLQLNTRLKEVVALESNRVVHAVASKEKGEAIIINGCSNADGVYLPS</sequence>
<evidence type="ECO:0000313" key="2">
    <source>
        <dbReference type="Proteomes" id="UP000801492"/>
    </source>
</evidence>
<reference evidence="1" key="1">
    <citation type="submission" date="2019-08" db="EMBL/GenBank/DDBJ databases">
        <title>The genome of the North American firefly Photinus pyralis.</title>
        <authorList>
            <consortium name="Photinus pyralis genome working group"/>
            <person name="Fallon T.R."/>
            <person name="Sander Lower S.E."/>
            <person name="Weng J.-K."/>
        </authorList>
    </citation>
    <scope>NUCLEOTIDE SEQUENCE</scope>
    <source>
        <strain evidence="1">TRF0915ILg1</strain>
        <tissue evidence="1">Whole body</tissue>
    </source>
</reference>
<dbReference type="EMBL" id="VTPC01090664">
    <property type="protein sequence ID" value="KAF2881986.1"/>
    <property type="molecule type" value="Genomic_DNA"/>
</dbReference>
<proteinExistence type="predicted"/>
<feature type="non-terminal residue" evidence="1">
    <location>
        <position position="1"/>
    </location>
</feature>
<evidence type="ECO:0000313" key="1">
    <source>
        <dbReference type="EMBL" id="KAF2881986.1"/>
    </source>
</evidence>
<organism evidence="1 2">
    <name type="scientific">Ignelater luminosus</name>
    <name type="common">Cucubano</name>
    <name type="synonym">Pyrophorus luminosus</name>
    <dbReference type="NCBI Taxonomy" id="2038154"/>
    <lineage>
        <taxon>Eukaryota</taxon>
        <taxon>Metazoa</taxon>
        <taxon>Ecdysozoa</taxon>
        <taxon>Arthropoda</taxon>
        <taxon>Hexapoda</taxon>
        <taxon>Insecta</taxon>
        <taxon>Pterygota</taxon>
        <taxon>Neoptera</taxon>
        <taxon>Endopterygota</taxon>
        <taxon>Coleoptera</taxon>
        <taxon>Polyphaga</taxon>
        <taxon>Elateriformia</taxon>
        <taxon>Elateroidea</taxon>
        <taxon>Elateridae</taxon>
        <taxon>Agrypninae</taxon>
        <taxon>Pyrophorini</taxon>
        <taxon>Ignelater</taxon>
    </lineage>
</organism>
<keyword evidence="2" id="KW-1185">Reference proteome</keyword>